<keyword evidence="3" id="KW-1185">Reference proteome</keyword>
<gene>
    <name evidence="2" type="ORF">G5I_04729</name>
</gene>
<accession>F4WGF4</accession>
<name>F4WGF4_ACREC</name>
<sequence>MGPNVGEIQRDVVSATVASDPNSLRGHFDQKQPSDSETNFPTYKIHISGRSWSQSQTGSREKCAKHVVASASRHHAEMRMDGSVNRPCRWYSASSLWDVQSVLCVSVLPATLSLHEERCNGGRNEVLSLRRPTLRLAFTDENEWCAFSASLYYETDQRGGIDRRRPL</sequence>
<dbReference type="AlphaFoldDB" id="F4WGF4"/>
<organism evidence="3">
    <name type="scientific">Acromyrmex echinatior</name>
    <name type="common">Panamanian leafcutter ant</name>
    <name type="synonym">Acromyrmex octospinosus echinatior</name>
    <dbReference type="NCBI Taxonomy" id="103372"/>
    <lineage>
        <taxon>Eukaryota</taxon>
        <taxon>Metazoa</taxon>
        <taxon>Ecdysozoa</taxon>
        <taxon>Arthropoda</taxon>
        <taxon>Hexapoda</taxon>
        <taxon>Insecta</taxon>
        <taxon>Pterygota</taxon>
        <taxon>Neoptera</taxon>
        <taxon>Endopterygota</taxon>
        <taxon>Hymenoptera</taxon>
        <taxon>Apocrita</taxon>
        <taxon>Aculeata</taxon>
        <taxon>Formicoidea</taxon>
        <taxon>Formicidae</taxon>
        <taxon>Myrmicinae</taxon>
        <taxon>Acromyrmex</taxon>
    </lineage>
</organism>
<dbReference type="InParanoid" id="F4WGF4"/>
<evidence type="ECO:0000313" key="2">
    <source>
        <dbReference type="EMBL" id="EGI66921.1"/>
    </source>
</evidence>
<evidence type="ECO:0000256" key="1">
    <source>
        <dbReference type="SAM" id="MobiDB-lite"/>
    </source>
</evidence>
<dbReference type="EMBL" id="GL888128">
    <property type="protein sequence ID" value="EGI66921.1"/>
    <property type="molecule type" value="Genomic_DNA"/>
</dbReference>
<feature type="region of interest" description="Disordered" evidence="1">
    <location>
        <begin position="19"/>
        <end position="39"/>
    </location>
</feature>
<protein>
    <submittedName>
        <fullName evidence="2">Uncharacterized protein</fullName>
    </submittedName>
</protein>
<evidence type="ECO:0000313" key="3">
    <source>
        <dbReference type="Proteomes" id="UP000007755"/>
    </source>
</evidence>
<proteinExistence type="predicted"/>
<dbReference type="Proteomes" id="UP000007755">
    <property type="component" value="Unassembled WGS sequence"/>
</dbReference>
<reference evidence="2" key="1">
    <citation type="submission" date="2011-02" db="EMBL/GenBank/DDBJ databases">
        <title>The genome of the leaf-cutting ant Acromyrmex echinatior suggests key adaptations to social evolution and fungus farming.</title>
        <authorList>
            <person name="Nygaard S."/>
            <person name="Zhang G."/>
        </authorList>
    </citation>
    <scope>NUCLEOTIDE SEQUENCE</scope>
</reference>